<dbReference type="RefSeq" id="WP_132554414.1">
    <property type="nucleotide sequence ID" value="NZ_SMBK01000030.1"/>
</dbReference>
<reference evidence="2 3" key="1">
    <citation type="submission" date="2019-03" db="EMBL/GenBank/DDBJ databases">
        <title>Genomic Encyclopedia of Type Strains, Phase IV (KMG-V): Genome sequencing to study the core and pangenomes of soil and plant-associated prokaryotes.</title>
        <authorList>
            <person name="Whitman W."/>
        </authorList>
    </citation>
    <scope>NUCLEOTIDE SEQUENCE [LARGE SCALE GENOMIC DNA]</scope>
    <source>
        <strain evidence="2 3">IE4868</strain>
    </source>
</reference>
<name>A0A4R3R9A8_9HYPH</name>
<dbReference type="SUPFAM" id="SSF51182">
    <property type="entry name" value="RmlC-like cupins"/>
    <property type="match status" value="1"/>
</dbReference>
<dbReference type="InterPro" id="IPR013096">
    <property type="entry name" value="Cupin_2"/>
</dbReference>
<dbReference type="Gene3D" id="2.60.120.10">
    <property type="entry name" value="Jelly Rolls"/>
    <property type="match status" value="1"/>
</dbReference>
<protein>
    <submittedName>
        <fullName evidence="2">Cupin domain</fullName>
    </submittedName>
</protein>
<comment type="caution">
    <text evidence="2">The sequence shown here is derived from an EMBL/GenBank/DDBJ whole genome shotgun (WGS) entry which is preliminary data.</text>
</comment>
<dbReference type="Pfam" id="PF07883">
    <property type="entry name" value="Cupin_2"/>
    <property type="match status" value="1"/>
</dbReference>
<feature type="domain" description="Cupin type-2" evidence="1">
    <location>
        <begin position="117"/>
        <end position="168"/>
    </location>
</feature>
<accession>A0A4R3R9A8</accession>
<evidence type="ECO:0000259" key="1">
    <source>
        <dbReference type="Pfam" id="PF07883"/>
    </source>
</evidence>
<dbReference type="Proteomes" id="UP000295507">
    <property type="component" value="Unassembled WGS sequence"/>
</dbReference>
<evidence type="ECO:0000313" key="3">
    <source>
        <dbReference type="Proteomes" id="UP000295507"/>
    </source>
</evidence>
<gene>
    <name evidence="2" type="ORF">EV129_13025</name>
</gene>
<dbReference type="InterPro" id="IPR014710">
    <property type="entry name" value="RmlC-like_jellyroll"/>
</dbReference>
<sequence>MSVFRSGEQPPKWCTLRAFELVELSGLPRPVPITAEKQRLLVTRGACRLTSGKGAQVLSGGQFWDLDEANGPFMVDAGDGAAQILILYGRWGNELGGCGLFRLTPDTPLEEEGDPVSYPKSTKFDSHYHDCDEYWVILEGAGTVVVGSRSFEVKVGDCIAIGMGHHHDLPQIWANVKGAYFETTLEGKKRFGHLWKHTHGPADVRPERI</sequence>
<dbReference type="InterPro" id="IPR011051">
    <property type="entry name" value="RmlC_Cupin_sf"/>
</dbReference>
<proteinExistence type="predicted"/>
<dbReference type="EMBL" id="SMBK01000030">
    <property type="protein sequence ID" value="TCU31331.1"/>
    <property type="molecule type" value="Genomic_DNA"/>
</dbReference>
<organism evidence="2 3">
    <name type="scientific">Rhizobium azibense</name>
    <dbReference type="NCBI Taxonomy" id="1136135"/>
    <lineage>
        <taxon>Bacteria</taxon>
        <taxon>Pseudomonadati</taxon>
        <taxon>Pseudomonadota</taxon>
        <taxon>Alphaproteobacteria</taxon>
        <taxon>Hyphomicrobiales</taxon>
        <taxon>Rhizobiaceae</taxon>
        <taxon>Rhizobium/Agrobacterium group</taxon>
        <taxon>Rhizobium</taxon>
    </lineage>
</organism>
<evidence type="ECO:0000313" key="2">
    <source>
        <dbReference type="EMBL" id="TCU31331.1"/>
    </source>
</evidence>
<dbReference type="AlphaFoldDB" id="A0A4R3R9A8"/>